<accession>A0A3S4R9J8</accession>
<organism evidence="1 2">
    <name type="scientific">Pseudomonas fluorescens</name>
    <dbReference type="NCBI Taxonomy" id="294"/>
    <lineage>
        <taxon>Bacteria</taxon>
        <taxon>Pseudomonadati</taxon>
        <taxon>Pseudomonadota</taxon>
        <taxon>Gammaproteobacteria</taxon>
        <taxon>Pseudomonadales</taxon>
        <taxon>Pseudomonadaceae</taxon>
        <taxon>Pseudomonas</taxon>
    </lineage>
</organism>
<sequence length="34" mass="3621">MAGALGGKSKRGFTTDGKRPKVFGTVVSFTYNNK</sequence>
<proteinExistence type="predicted"/>
<dbReference type="AlphaFoldDB" id="A0A3S4R9J8"/>
<dbReference type="Proteomes" id="UP000281909">
    <property type="component" value="Chromosome"/>
</dbReference>
<reference evidence="1 2" key="1">
    <citation type="submission" date="2018-12" db="EMBL/GenBank/DDBJ databases">
        <authorList>
            <consortium name="Pathogen Informatics"/>
        </authorList>
    </citation>
    <scope>NUCLEOTIDE SEQUENCE [LARGE SCALE GENOMIC DNA]</scope>
    <source>
        <strain evidence="1 2">NCTC9428</strain>
    </source>
</reference>
<gene>
    <name evidence="1" type="ORF">NCTC9428_04878</name>
</gene>
<dbReference type="EMBL" id="LR134318">
    <property type="protein sequence ID" value="VEF13184.1"/>
    <property type="molecule type" value="Genomic_DNA"/>
</dbReference>
<evidence type="ECO:0000313" key="2">
    <source>
        <dbReference type="Proteomes" id="UP000281909"/>
    </source>
</evidence>
<name>A0A3S4R9J8_PSEFL</name>
<protein>
    <submittedName>
        <fullName evidence="1">Uncharacterized protein</fullName>
    </submittedName>
</protein>
<evidence type="ECO:0000313" key="1">
    <source>
        <dbReference type="EMBL" id="VEF13184.1"/>
    </source>
</evidence>